<proteinExistence type="predicted"/>
<evidence type="ECO:0000313" key="1">
    <source>
        <dbReference type="EMBL" id="CAB4000725.1"/>
    </source>
</evidence>
<name>A0A6S7H4X5_PARCT</name>
<sequence>QVVTALLKPEFLVPARRDSGTAGYATVNRLNLFHISVCRRFLTIKGVVIATSCKWTSNITTQTPQLPSLTIDGHV</sequence>
<gene>
    <name evidence="1" type="ORF">PACLA_8A073512</name>
</gene>
<evidence type="ECO:0000313" key="2">
    <source>
        <dbReference type="Proteomes" id="UP001152795"/>
    </source>
</evidence>
<protein>
    <submittedName>
        <fullName evidence="1">Uncharacterized protein</fullName>
    </submittedName>
</protein>
<dbReference type="AlphaFoldDB" id="A0A6S7H4X5"/>
<comment type="caution">
    <text evidence="1">The sequence shown here is derived from an EMBL/GenBank/DDBJ whole genome shotgun (WGS) entry which is preliminary data.</text>
</comment>
<feature type="non-terminal residue" evidence="1">
    <location>
        <position position="1"/>
    </location>
</feature>
<reference evidence="1" key="1">
    <citation type="submission" date="2020-04" db="EMBL/GenBank/DDBJ databases">
        <authorList>
            <person name="Alioto T."/>
            <person name="Alioto T."/>
            <person name="Gomez Garrido J."/>
        </authorList>
    </citation>
    <scope>NUCLEOTIDE SEQUENCE</scope>
    <source>
        <strain evidence="1">A484AB</strain>
    </source>
</reference>
<organism evidence="1 2">
    <name type="scientific">Paramuricea clavata</name>
    <name type="common">Red gorgonian</name>
    <name type="synonym">Violescent sea-whip</name>
    <dbReference type="NCBI Taxonomy" id="317549"/>
    <lineage>
        <taxon>Eukaryota</taxon>
        <taxon>Metazoa</taxon>
        <taxon>Cnidaria</taxon>
        <taxon>Anthozoa</taxon>
        <taxon>Octocorallia</taxon>
        <taxon>Malacalcyonacea</taxon>
        <taxon>Plexauridae</taxon>
        <taxon>Paramuricea</taxon>
    </lineage>
</organism>
<feature type="non-terminal residue" evidence="1">
    <location>
        <position position="75"/>
    </location>
</feature>
<dbReference type="EMBL" id="CACRXK020003906">
    <property type="protein sequence ID" value="CAB4000725.1"/>
    <property type="molecule type" value="Genomic_DNA"/>
</dbReference>
<accession>A0A6S7H4X5</accession>
<dbReference type="Proteomes" id="UP001152795">
    <property type="component" value="Unassembled WGS sequence"/>
</dbReference>
<keyword evidence="2" id="KW-1185">Reference proteome</keyword>